<dbReference type="EMBL" id="JAPDDT010000026">
    <property type="protein sequence ID" value="MCW1926421.1"/>
    <property type="molecule type" value="Genomic_DNA"/>
</dbReference>
<organism evidence="2 3">
    <name type="scientific">Luteolibacter arcticus</name>
    <dbReference type="NCBI Taxonomy" id="1581411"/>
    <lineage>
        <taxon>Bacteria</taxon>
        <taxon>Pseudomonadati</taxon>
        <taxon>Verrucomicrobiota</taxon>
        <taxon>Verrucomicrobiia</taxon>
        <taxon>Verrucomicrobiales</taxon>
        <taxon>Verrucomicrobiaceae</taxon>
        <taxon>Luteolibacter</taxon>
    </lineage>
</organism>
<dbReference type="NCBIfam" id="NF041881">
    <property type="entry name" value="PTPDL_fam"/>
    <property type="match status" value="1"/>
</dbReference>
<reference evidence="2 3" key="1">
    <citation type="submission" date="2022-10" db="EMBL/GenBank/DDBJ databases">
        <title>Luteolibacter arcticus strain CCTCC AB 2014275, whole genome shotgun sequencing project.</title>
        <authorList>
            <person name="Zhao G."/>
            <person name="Shen L."/>
        </authorList>
    </citation>
    <scope>NUCLEOTIDE SEQUENCE [LARGE SCALE GENOMIC DNA]</scope>
    <source>
        <strain evidence="2 3">CCTCC AB 2014275</strain>
    </source>
</reference>
<gene>
    <name evidence="2" type="ORF">OKA05_27975</name>
</gene>
<proteinExistence type="predicted"/>
<evidence type="ECO:0000256" key="1">
    <source>
        <dbReference type="SAM" id="SignalP"/>
    </source>
</evidence>
<feature type="signal peptide" evidence="1">
    <location>
        <begin position="1"/>
        <end position="20"/>
    </location>
</feature>
<dbReference type="Proteomes" id="UP001320876">
    <property type="component" value="Unassembled WGS sequence"/>
</dbReference>
<keyword evidence="1" id="KW-0732">Signal</keyword>
<accession>A0ABT3GSA7</accession>
<protein>
    <submittedName>
        <fullName evidence="2">Uncharacterized protein</fullName>
    </submittedName>
</protein>
<sequence>MKAHRLFRYLPLLAIASVSADTFELKDGTTIEGTILKEDGSDYIILVQVTKSIKDERRIPKANVVNQVAEKKDETEFLEIAKLVPTREMQTAEVYQSQVNKVESFIKRYPQSEKKPEALKVLSVLEKEFDVVQAGGIKFQGKVISAADRLPKAYALDAGIQAAAMKAAADQGDMTTALRAWSKLETGFQGSSAYRQNIPYAVKIMKAQLSTVTSSLATFDARTKQRADGLAAMGGSDRSLSTEAIREEQEAYMARLERDKAAGHKWPPLDPYVKAPLEETKRSLETEIRRLESTGTANLPKSEEAYETAWAAVTKQGATPQEVSTALSAASSASLPPAYLDMLKKAAPATPAP</sequence>
<keyword evidence="3" id="KW-1185">Reference proteome</keyword>
<evidence type="ECO:0000313" key="2">
    <source>
        <dbReference type="EMBL" id="MCW1926421.1"/>
    </source>
</evidence>
<evidence type="ECO:0000313" key="3">
    <source>
        <dbReference type="Proteomes" id="UP001320876"/>
    </source>
</evidence>
<comment type="caution">
    <text evidence="2">The sequence shown here is derived from an EMBL/GenBank/DDBJ whole genome shotgun (WGS) entry which is preliminary data.</text>
</comment>
<feature type="chain" id="PRO_5045174363" evidence="1">
    <location>
        <begin position="21"/>
        <end position="353"/>
    </location>
</feature>
<name>A0ABT3GSA7_9BACT</name>
<dbReference type="RefSeq" id="WP_264490529.1">
    <property type="nucleotide sequence ID" value="NZ_JAPDDT010000026.1"/>
</dbReference>